<name>A0AAD8JTH9_TARER</name>
<comment type="caution">
    <text evidence="1">The sequence shown here is derived from an EMBL/GenBank/DDBJ whole genome shotgun (WGS) entry which is preliminary data.</text>
</comment>
<evidence type="ECO:0000313" key="2">
    <source>
        <dbReference type="Proteomes" id="UP001229421"/>
    </source>
</evidence>
<proteinExistence type="predicted"/>
<organism evidence="1 2">
    <name type="scientific">Tagetes erecta</name>
    <name type="common">African marigold</name>
    <dbReference type="NCBI Taxonomy" id="13708"/>
    <lineage>
        <taxon>Eukaryota</taxon>
        <taxon>Viridiplantae</taxon>
        <taxon>Streptophyta</taxon>
        <taxon>Embryophyta</taxon>
        <taxon>Tracheophyta</taxon>
        <taxon>Spermatophyta</taxon>
        <taxon>Magnoliopsida</taxon>
        <taxon>eudicotyledons</taxon>
        <taxon>Gunneridae</taxon>
        <taxon>Pentapetalae</taxon>
        <taxon>asterids</taxon>
        <taxon>campanulids</taxon>
        <taxon>Asterales</taxon>
        <taxon>Asteraceae</taxon>
        <taxon>Asteroideae</taxon>
        <taxon>Heliantheae alliance</taxon>
        <taxon>Tageteae</taxon>
        <taxon>Tagetes</taxon>
    </lineage>
</organism>
<protein>
    <submittedName>
        <fullName evidence="1">Uncharacterized protein</fullName>
    </submittedName>
</protein>
<accession>A0AAD8JTH9</accession>
<gene>
    <name evidence="1" type="ORF">QVD17_37021</name>
</gene>
<dbReference type="AlphaFoldDB" id="A0AAD8JTH9"/>
<dbReference type="Proteomes" id="UP001229421">
    <property type="component" value="Unassembled WGS sequence"/>
</dbReference>
<keyword evidence="2" id="KW-1185">Reference proteome</keyword>
<sequence length="86" mass="10261">MDQKKNDLHYITPFVVHFYLYYKLFHYTNIKQTQYSLAQQNPKIQNFSLFLKSIKKENQIVHQHHPPSDSTALFPVETKVQSLPIL</sequence>
<reference evidence="1" key="1">
    <citation type="journal article" date="2023" name="bioRxiv">
        <title>Improved chromosome-level genome assembly for marigold (Tagetes erecta).</title>
        <authorList>
            <person name="Jiang F."/>
            <person name="Yuan L."/>
            <person name="Wang S."/>
            <person name="Wang H."/>
            <person name="Xu D."/>
            <person name="Wang A."/>
            <person name="Fan W."/>
        </authorList>
    </citation>
    <scope>NUCLEOTIDE SEQUENCE</scope>
    <source>
        <strain evidence="1">WSJ</strain>
        <tissue evidence="1">Leaf</tissue>
    </source>
</reference>
<dbReference type="EMBL" id="JAUHHV010000010">
    <property type="protein sequence ID" value="KAK1410484.1"/>
    <property type="molecule type" value="Genomic_DNA"/>
</dbReference>
<evidence type="ECO:0000313" key="1">
    <source>
        <dbReference type="EMBL" id="KAK1410484.1"/>
    </source>
</evidence>